<feature type="compositionally biased region" description="Polar residues" evidence="1">
    <location>
        <begin position="85"/>
        <end position="150"/>
    </location>
</feature>
<evidence type="ECO:0000313" key="5">
    <source>
        <dbReference type="Proteomes" id="UP000192277"/>
    </source>
</evidence>
<keyword evidence="2" id="KW-1133">Transmembrane helix</keyword>
<feature type="region of interest" description="Disordered" evidence="1">
    <location>
        <begin position="211"/>
        <end position="316"/>
    </location>
</feature>
<keyword evidence="5" id="KW-1185">Reference proteome</keyword>
<name>A0ABX3NZ67_9BACT</name>
<feature type="compositionally biased region" description="Polar residues" evidence="1">
    <location>
        <begin position="228"/>
        <end position="240"/>
    </location>
</feature>
<feature type="domain" description="Outer membrane protein beta-barrel" evidence="3">
    <location>
        <begin position="320"/>
        <end position="428"/>
    </location>
</feature>
<protein>
    <recommendedName>
        <fullName evidence="3">Outer membrane protein beta-barrel domain-containing protein</fullName>
    </recommendedName>
</protein>
<keyword evidence="2" id="KW-0472">Membrane</keyword>
<keyword evidence="2" id="KW-0812">Transmembrane</keyword>
<dbReference type="Pfam" id="PF13568">
    <property type="entry name" value="OMP_b-brl_2"/>
    <property type="match status" value="1"/>
</dbReference>
<feature type="compositionally biased region" description="Polar residues" evidence="1">
    <location>
        <begin position="267"/>
        <end position="303"/>
    </location>
</feature>
<feature type="region of interest" description="Disordered" evidence="1">
    <location>
        <begin position="85"/>
        <end position="159"/>
    </location>
</feature>
<evidence type="ECO:0000313" key="4">
    <source>
        <dbReference type="EMBL" id="OQP49092.1"/>
    </source>
</evidence>
<dbReference type="EMBL" id="LWBO01000011">
    <property type="protein sequence ID" value="OQP49092.1"/>
    <property type="molecule type" value="Genomic_DNA"/>
</dbReference>
<comment type="caution">
    <text evidence="4">The sequence shown here is derived from an EMBL/GenBank/DDBJ whole genome shotgun (WGS) entry which is preliminary data.</text>
</comment>
<evidence type="ECO:0000256" key="1">
    <source>
        <dbReference type="SAM" id="MobiDB-lite"/>
    </source>
</evidence>
<dbReference type="RefSeq" id="WP_014216648.1">
    <property type="nucleotide sequence ID" value="NZ_LWBO01000011.1"/>
</dbReference>
<dbReference type="SUPFAM" id="SSF56925">
    <property type="entry name" value="OMPA-like"/>
    <property type="match status" value="1"/>
</dbReference>
<accession>A0ABX3NZ67</accession>
<sequence length="523" mass="57443">MYPLDDDNLDHLSREAAELFEVEAGASGWDHLEQRLDKELPQEKKRRRFLFWLFFITVATGGALTAILRHQPVNPLAQNATSAVTSVDKTTALPENQTADSRTPYSTQTKTVSGANNNETPVTSATNGKQLPAGNNQQSIAGAPNTTPGSNPGKPAINEPVTATTVTATNKGVVTQPVEKTTVTATKGAKAGRVRIQKAPATLNYATIATGAGSNQGYKPAKQKGKRSGTSGDYNNQVTSAVPDKNATGTSGTENNTTTAERATTGQPVETNSEVAKVQPNTATQTDSVKNKPAATTQAVDSTKNMAKAKEKKKNDKVKQPLEFGVIVGPDMSAVSFGPLYKPGYNFGVQVGYRFNDRWSVNVGAIYTKKFYKTDSSHFNYKENPWPNRNLSKVEGNCAMWEFPVNVRYDFSFNNKRRWFASTGLSTYLMDKEDYDVYYRWNGSTYPMPLSNNTNSTYLFSILNLSVGMERSLGKRFSLQAEPYLKIPLKDLGLGNMRMNSYGILFTLKYKPFLQSKRSDNNK</sequence>
<feature type="compositionally biased region" description="Low complexity" evidence="1">
    <location>
        <begin position="247"/>
        <end position="266"/>
    </location>
</feature>
<feature type="transmembrane region" description="Helical" evidence="2">
    <location>
        <begin position="49"/>
        <end position="68"/>
    </location>
</feature>
<dbReference type="Gene3D" id="2.40.160.20">
    <property type="match status" value="1"/>
</dbReference>
<gene>
    <name evidence="4" type="ORF">A4D02_29285</name>
</gene>
<dbReference type="InterPro" id="IPR011250">
    <property type="entry name" value="OMP/PagP_B-barrel"/>
</dbReference>
<reference evidence="4 5" key="1">
    <citation type="submission" date="2016-04" db="EMBL/GenBank/DDBJ databases">
        <authorList>
            <person name="Chen L."/>
            <person name="Zhuang W."/>
            <person name="Wang G."/>
        </authorList>
    </citation>
    <scope>NUCLEOTIDE SEQUENCE [LARGE SCALE GENOMIC DNA]</scope>
    <source>
        <strain evidence="5">GR20</strain>
    </source>
</reference>
<proteinExistence type="predicted"/>
<dbReference type="InterPro" id="IPR025665">
    <property type="entry name" value="Beta-barrel_OMP_2"/>
</dbReference>
<organism evidence="4 5">
    <name type="scientific">Niastella koreensis</name>
    <dbReference type="NCBI Taxonomy" id="354356"/>
    <lineage>
        <taxon>Bacteria</taxon>
        <taxon>Pseudomonadati</taxon>
        <taxon>Bacteroidota</taxon>
        <taxon>Chitinophagia</taxon>
        <taxon>Chitinophagales</taxon>
        <taxon>Chitinophagaceae</taxon>
        <taxon>Niastella</taxon>
    </lineage>
</organism>
<evidence type="ECO:0000259" key="3">
    <source>
        <dbReference type="Pfam" id="PF13568"/>
    </source>
</evidence>
<dbReference type="Proteomes" id="UP000192277">
    <property type="component" value="Unassembled WGS sequence"/>
</dbReference>
<evidence type="ECO:0000256" key="2">
    <source>
        <dbReference type="SAM" id="Phobius"/>
    </source>
</evidence>